<dbReference type="PROSITE" id="PS51687">
    <property type="entry name" value="SAM_MT_RNA_M5U"/>
    <property type="match status" value="1"/>
</dbReference>
<dbReference type="Proteomes" id="UP000471381">
    <property type="component" value="Unassembled WGS sequence"/>
</dbReference>
<keyword evidence="2 6" id="KW-0489">Methyltransferase</keyword>
<evidence type="ECO:0000256" key="2">
    <source>
        <dbReference type="ARBA" id="ARBA00022603"/>
    </source>
</evidence>
<feature type="region of interest" description="Disordered" evidence="8">
    <location>
        <begin position="1"/>
        <end position="46"/>
    </location>
</feature>
<dbReference type="EMBL" id="JAAAWO010000013">
    <property type="protein sequence ID" value="NDW16858.1"/>
    <property type="molecule type" value="Genomic_DNA"/>
</dbReference>
<gene>
    <name evidence="10" type="primary">rlmD</name>
    <name evidence="10" type="ORF">GTQ48_15195</name>
</gene>
<evidence type="ECO:0000256" key="1">
    <source>
        <dbReference type="ARBA" id="ARBA00022485"/>
    </source>
</evidence>
<dbReference type="Gene3D" id="3.40.50.150">
    <property type="entry name" value="Vaccinia Virus protein VP39"/>
    <property type="match status" value="1"/>
</dbReference>
<keyword evidence="1" id="KW-0004">4Fe-4S</keyword>
<feature type="active site" evidence="7">
    <location>
        <position position="431"/>
    </location>
</feature>
<evidence type="ECO:0000256" key="5">
    <source>
        <dbReference type="ARBA" id="ARBA00023014"/>
    </source>
</evidence>
<dbReference type="InterPro" id="IPR010280">
    <property type="entry name" value="U5_MeTrfase_fam"/>
</dbReference>
<dbReference type="SUPFAM" id="SSF53335">
    <property type="entry name" value="S-adenosyl-L-methionine-dependent methyltransferases"/>
    <property type="match status" value="1"/>
</dbReference>
<dbReference type="InterPro" id="IPR012340">
    <property type="entry name" value="NA-bd_OB-fold"/>
</dbReference>
<reference evidence="10 11" key="1">
    <citation type="submission" date="2020-01" db="EMBL/GenBank/DDBJ databases">
        <title>Genomes of bacteria type strains.</title>
        <authorList>
            <person name="Chen J."/>
            <person name="Zhu S."/>
            <person name="Yang J."/>
        </authorList>
    </citation>
    <scope>NUCLEOTIDE SEQUENCE [LARGE SCALE GENOMIC DNA]</scope>
    <source>
        <strain evidence="10 11">LMG 24078</strain>
    </source>
</reference>
<evidence type="ECO:0000256" key="3">
    <source>
        <dbReference type="ARBA" id="ARBA00022679"/>
    </source>
</evidence>
<dbReference type="EC" id="2.1.1.190" evidence="10"/>
<keyword evidence="4 6" id="KW-0949">S-adenosyl-L-methionine</keyword>
<dbReference type="PROSITE" id="PS01230">
    <property type="entry name" value="TRMA_1"/>
    <property type="match status" value="1"/>
</dbReference>
<dbReference type="SUPFAM" id="SSF50249">
    <property type="entry name" value="Nucleic acid-binding proteins"/>
    <property type="match status" value="1"/>
</dbReference>
<keyword evidence="1" id="KW-0479">Metal-binding</keyword>
<dbReference type="InterPro" id="IPR030390">
    <property type="entry name" value="MeTrfase_TrmA_AS"/>
</dbReference>
<protein>
    <submittedName>
        <fullName evidence="10">23S rRNA (Uracil(1939)-C(5))-methyltransferase RlmD</fullName>
        <ecNumber evidence="10">2.1.1.190</ecNumber>
    </submittedName>
</protein>
<feature type="domain" description="TRAM" evidence="9">
    <location>
        <begin position="44"/>
        <end position="102"/>
    </location>
</feature>
<dbReference type="CDD" id="cd02440">
    <property type="entry name" value="AdoMet_MTases"/>
    <property type="match status" value="1"/>
</dbReference>
<dbReference type="NCBIfam" id="NF009639">
    <property type="entry name" value="PRK13168.1"/>
    <property type="match status" value="1"/>
</dbReference>
<evidence type="ECO:0000256" key="7">
    <source>
        <dbReference type="PROSITE-ProRule" id="PRU10015"/>
    </source>
</evidence>
<feature type="binding site" evidence="6">
    <location>
        <position position="307"/>
    </location>
    <ligand>
        <name>S-adenosyl-L-methionine</name>
        <dbReference type="ChEBI" id="CHEBI:59789"/>
    </ligand>
</feature>
<dbReference type="PROSITE" id="PS50926">
    <property type="entry name" value="TRAM"/>
    <property type="match status" value="1"/>
</dbReference>
<dbReference type="PANTHER" id="PTHR11061:SF49">
    <property type="entry name" value="23S RRNA (URACIL(1939)-C(5))-METHYLTRANSFERASE RLMD"/>
    <property type="match status" value="1"/>
</dbReference>
<dbReference type="GO" id="GO:0070475">
    <property type="term" value="P:rRNA base methylation"/>
    <property type="evidence" value="ECO:0007669"/>
    <property type="project" value="TreeGrafter"/>
</dbReference>
<evidence type="ECO:0000256" key="6">
    <source>
        <dbReference type="PROSITE-ProRule" id="PRU01024"/>
    </source>
</evidence>
<dbReference type="Pfam" id="PF05958">
    <property type="entry name" value="tRNA_U5-meth_tr"/>
    <property type="match status" value="1"/>
</dbReference>
<name>A0A6N9TQE5_9ALTE</name>
<dbReference type="GO" id="GO:0070041">
    <property type="term" value="F:rRNA (uridine-C5-)-methyltransferase activity"/>
    <property type="evidence" value="ECO:0007669"/>
    <property type="project" value="TreeGrafter"/>
</dbReference>
<feature type="binding site" evidence="6">
    <location>
        <position position="405"/>
    </location>
    <ligand>
        <name>S-adenosyl-L-methionine</name>
        <dbReference type="ChEBI" id="CHEBI:59789"/>
    </ligand>
</feature>
<keyword evidence="3 6" id="KW-0808">Transferase</keyword>
<sequence length="473" mass="51874">MKRKTSANAQVANLRFSDKANASKAHASKTHASEHDSSESHAANQVTNQAQSPLLIESLDWMGQGIARATPVHFVEGALPGETCDVSVLHAKKNVVNAKATTITHPSSMRATPFCPVFDQCGGCQLQHIDAQHALTERNNALKSMMVRQLAMEDGVWQAPLAGDKPAYRRKARLALDARRTDKLKLGFRSQASSDIVDITSCPVLVDELSRLIAPLRAVLSRCESTRFIGHIGLLAGDNVCQVTIKHTKALSPELYSELTLFAKQERINVVLENKKGRFNPLHFEAALTMSSFDEFTLSPAPNDFVQVNKSVNTQMIEQALSWLAPKPQERIADWFSGLGNFTLSIAKRGAVVQAVEGVAEMVQRAKENAQQQGVDNVEWLHLDLGNNKNVSDALDDGFDKVLLDPSREGALTVCQALVNAKPSTIVYVSCNPSTFTRDANVLIQGGYLMKKAGAVEMFPYTHHMEMMALFTR</sequence>
<dbReference type="GO" id="GO:0051539">
    <property type="term" value="F:4 iron, 4 sulfur cluster binding"/>
    <property type="evidence" value="ECO:0007669"/>
    <property type="project" value="UniProtKB-KW"/>
</dbReference>
<comment type="caution">
    <text evidence="10">The sequence shown here is derived from an EMBL/GenBank/DDBJ whole genome shotgun (WGS) entry which is preliminary data.</text>
</comment>
<dbReference type="PANTHER" id="PTHR11061">
    <property type="entry name" value="RNA M5U METHYLTRANSFERASE"/>
    <property type="match status" value="1"/>
</dbReference>
<dbReference type="Gene3D" id="2.40.50.140">
    <property type="entry name" value="Nucleic acid-binding proteins"/>
    <property type="match status" value="1"/>
</dbReference>
<dbReference type="Gene3D" id="2.40.50.1070">
    <property type="match status" value="1"/>
</dbReference>
<proteinExistence type="inferred from homology"/>
<dbReference type="InterPro" id="IPR029063">
    <property type="entry name" value="SAM-dependent_MTases_sf"/>
</dbReference>
<feature type="active site" description="Nucleophile" evidence="6">
    <location>
        <position position="431"/>
    </location>
</feature>
<feature type="compositionally biased region" description="Polar residues" evidence="8">
    <location>
        <begin position="1"/>
        <end position="11"/>
    </location>
</feature>
<evidence type="ECO:0000256" key="8">
    <source>
        <dbReference type="SAM" id="MobiDB-lite"/>
    </source>
</evidence>
<keyword evidence="1" id="KW-0408">Iron</keyword>
<dbReference type="InterPro" id="IPR002792">
    <property type="entry name" value="TRAM_dom"/>
</dbReference>
<organism evidence="10 11">
    <name type="scientific">Alteromonas genovensis</name>
    <dbReference type="NCBI Taxonomy" id="471225"/>
    <lineage>
        <taxon>Bacteria</taxon>
        <taxon>Pseudomonadati</taxon>
        <taxon>Pseudomonadota</taxon>
        <taxon>Gammaproteobacteria</taxon>
        <taxon>Alteromonadales</taxon>
        <taxon>Alteromonadaceae</taxon>
        <taxon>Alteromonas/Salinimonas group</taxon>
        <taxon>Alteromonas</taxon>
    </lineage>
</organism>
<feature type="binding site" evidence="6">
    <location>
        <position position="357"/>
    </location>
    <ligand>
        <name>S-adenosyl-L-methionine</name>
        <dbReference type="ChEBI" id="CHEBI:59789"/>
    </ligand>
</feature>
<evidence type="ECO:0000259" key="9">
    <source>
        <dbReference type="PROSITE" id="PS50926"/>
    </source>
</evidence>
<dbReference type="AlphaFoldDB" id="A0A6N9TQE5"/>
<evidence type="ECO:0000313" key="11">
    <source>
        <dbReference type="Proteomes" id="UP000471381"/>
    </source>
</evidence>
<keyword evidence="5" id="KW-0411">Iron-sulfur</keyword>
<comment type="similarity">
    <text evidence="6">Belongs to the class I-like SAM-binding methyltransferase superfamily. RNA M5U methyltransferase family.</text>
</comment>
<accession>A0A6N9TQE5</accession>
<keyword evidence="11" id="KW-1185">Reference proteome</keyword>
<evidence type="ECO:0000313" key="10">
    <source>
        <dbReference type="EMBL" id="NDW16858.1"/>
    </source>
</evidence>
<evidence type="ECO:0000256" key="4">
    <source>
        <dbReference type="ARBA" id="ARBA00022691"/>
    </source>
</evidence>
<feature type="binding site" evidence="6">
    <location>
        <position position="336"/>
    </location>
    <ligand>
        <name>S-adenosyl-L-methionine</name>
        <dbReference type="ChEBI" id="CHEBI:59789"/>
    </ligand>
</feature>